<dbReference type="Proteomes" id="UP000660680">
    <property type="component" value="Unassembled WGS sequence"/>
</dbReference>
<dbReference type="InterPro" id="IPR000086">
    <property type="entry name" value="NUDIX_hydrolase_dom"/>
</dbReference>
<dbReference type="SUPFAM" id="SSF55811">
    <property type="entry name" value="Nudix"/>
    <property type="match status" value="1"/>
</dbReference>
<dbReference type="EMBL" id="BMRB01000002">
    <property type="protein sequence ID" value="GGS37641.1"/>
    <property type="molecule type" value="Genomic_DNA"/>
</dbReference>
<dbReference type="InterPro" id="IPR036388">
    <property type="entry name" value="WH-like_DNA-bd_sf"/>
</dbReference>
<dbReference type="InterPro" id="IPR054105">
    <property type="entry name" value="WHD_NrtR"/>
</dbReference>
<feature type="domain" description="Nudix hydrolase" evidence="1">
    <location>
        <begin position="5"/>
        <end position="147"/>
    </location>
</feature>
<dbReference type="PANTHER" id="PTHR43736">
    <property type="entry name" value="ADP-RIBOSE PYROPHOSPHATASE"/>
    <property type="match status" value="1"/>
</dbReference>
<dbReference type="Gene3D" id="3.90.79.10">
    <property type="entry name" value="Nucleoside Triphosphate Pyrophosphohydrolase"/>
    <property type="match status" value="1"/>
</dbReference>
<dbReference type="RefSeq" id="WP_189211491.1">
    <property type="nucleotide sequence ID" value="NZ_BMRB01000002.1"/>
</dbReference>
<dbReference type="CDD" id="cd18873">
    <property type="entry name" value="NUDIX_NadM_like"/>
    <property type="match status" value="1"/>
</dbReference>
<reference evidence="2" key="1">
    <citation type="journal article" date="2014" name="Int. J. Syst. Evol. Microbiol.">
        <title>Complete genome sequence of Corynebacterium casei LMG S-19264T (=DSM 44701T), isolated from a smear-ripened cheese.</title>
        <authorList>
            <consortium name="US DOE Joint Genome Institute (JGI-PGF)"/>
            <person name="Walter F."/>
            <person name="Albersmeier A."/>
            <person name="Kalinowski J."/>
            <person name="Ruckert C."/>
        </authorList>
    </citation>
    <scope>NUCLEOTIDE SEQUENCE</scope>
    <source>
        <strain evidence="2">JCM 3276</strain>
    </source>
</reference>
<evidence type="ECO:0000313" key="2">
    <source>
        <dbReference type="EMBL" id="GGS37641.1"/>
    </source>
</evidence>
<dbReference type="SUPFAM" id="SSF46785">
    <property type="entry name" value="Winged helix' DNA-binding domain"/>
    <property type="match status" value="1"/>
</dbReference>
<name>A0A918GH79_9PSEU</name>
<proteinExistence type="predicted"/>
<protein>
    <submittedName>
        <fullName evidence="2">NUDIX hydrolase</fullName>
    </submittedName>
</protein>
<organism evidence="2 3">
    <name type="scientific">Actinokineospora fastidiosa</name>
    <dbReference type="NCBI Taxonomy" id="1816"/>
    <lineage>
        <taxon>Bacteria</taxon>
        <taxon>Bacillati</taxon>
        <taxon>Actinomycetota</taxon>
        <taxon>Actinomycetes</taxon>
        <taxon>Pseudonocardiales</taxon>
        <taxon>Pseudonocardiaceae</taxon>
        <taxon>Actinokineospora</taxon>
    </lineage>
</organism>
<comment type="caution">
    <text evidence="2">The sequence shown here is derived from an EMBL/GenBank/DDBJ whole genome shotgun (WGS) entry which is preliminary data.</text>
</comment>
<dbReference type="AlphaFoldDB" id="A0A918GH79"/>
<keyword evidence="2" id="KW-0378">Hydrolase</keyword>
<accession>A0A918GH79</accession>
<dbReference type="PANTHER" id="PTHR43736:SF4">
    <property type="entry name" value="SLR1690 PROTEIN"/>
    <property type="match status" value="1"/>
</dbReference>
<reference evidence="2" key="2">
    <citation type="submission" date="2020-09" db="EMBL/GenBank/DDBJ databases">
        <authorList>
            <person name="Sun Q."/>
            <person name="Ohkuma M."/>
        </authorList>
    </citation>
    <scope>NUCLEOTIDE SEQUENCE</scope>
    <source>
        <strain evidence="2">JCM 3276</strain>
    </source>
</reference>
<dbReference type="Pfam" id="PF21906">
    <property type="entry name" value="WHD_NrtR"/>
    <property type="match status" value="1"/>
</dbReference>
<evidence type="ECO:0000313" key="3">
    <source>
        <dbReference type="Proteomes" id="UP000660680"/>
    </source>
</evidence>
<dbReference type="InterPro" id="IPR015797">
    <property type="entry name" value="NUDIX_hydrolase-like_dom_sf"/>
</dbReference>
<dbReference type="InterPro" id="IPR036390">
    <property type="entry name" value="WH_DNA-bd_sf"/>
</dbReference>
<dbReference type="PROSITE" id="PS51462">
    <property type="entry name" value="NUDIX"/>
    <property type="match status" value="1"/>
</dbReference>
<evidence type="ECO:0000259" key="1">
    <source>
        <dbReference type="PROSITE" id="PS51462"/>
    </source>
</evidence>
<dbReference type="GO" id="GO:0016787">
    <property type="term" value="F:hydrolase activity"/>
    <property type="evidence" value="ECO:0007669"/>
    <property type="project" value="UniProtKB-KW"/>
</dbReference>
<sequence length="237" mass="26042">MSSDWEIPAVAVAVDLVVLTVRSARLQVLLVERGIEPYAGKLALPGGFLASEREDVDTAAGRELAEETGLRPENLHLEQLRTYGAPNRDPRRRVIAVAYLAIVPDLPEPTAGGDARSARWVPVSQVLTRRATLAFDHQRILSDGVERARSRLEYSALATAFCPPQFTVADLRNVYEIVWGETLDPRNFHRKVTGVADFLVPTGGHTTKHGGRPAALYRRGTADVLHPPILRSTGGWR</sequence>
<keyword evidence="3" id="KW-1185">Reference proteome</keyword>
<dbReference type="Pfam" id="PF00293">
    <property type="entry name" value="NUDIX"/>
    <property type="match status" value="1"/>
</dbReference>
<dbReference type="Gene3D" id="1.10.10.10">
    <property type="entry name" value="Winged helix-like DNA-binding domain superfamily/Winged helix DNA-binding domain"/>
    <property type="match status" value="1"/>
</dbReference>
<gene>
    <name evidence="2" type="ORF">GCM10010171_35670</name>
</gene>